<feature type="transmembrane region" description="Helical" evidence="6">
    <location>
        <begin position="216"/>
        <end position="238"/>
    </location>
</feature>
<name>A0ABZ2YXW6_9BACT</name>
<evidence type="ECO:0000256" key="4">
    <source>
        <dbReference type="ARBA" id="ARBA00022989"/>
    </source>
</evidence>
<feature type="transmembrane region" description="Helical" evidence="6">
    <location>
        <begin position="40"/>
        <end position="59"/>
    </location>
</feature>
<feature type="domain" description="EamA" evidence="7">
    <location>
        <begin position="9"/>
        <end position="138"/>
    </location>
</feature>
<dbReference type="EMBL" id="CP150096">
    <property type="protein sequence ID" value="WZN44243.1"/>
    <property type="molecule type" value="Genomic_DNA"/>
</dbReference>
<dbReference type="PANTHER" id="PTHR32322">
    <property type="entry name" value="INNER MEMBRANE TRANSPORTER"/>
    <property type="match status" value="1"/>
</dbReference>
<gene>
    <name evidence="8" type="ORF">WJU22_15190</name>
</gene>
<accession>A0ABZ2YXW6</accession>
<feature type="transmembrane region" description="Helical" evidence="6">
    <location>
        <begin position="245"/>
        <end position="264"/>
    </location>
</feature>
<evidence type="ECO:0000256" key="1">
    <source>
        <dbReference type="ARBA" id="ARBA00004141"/>
    </source>
</evidence>
<dbReference type="InterPro" id="IPR050638">
    <property type="entry name" value="AA-Vitamin_Transporters"/>
</dbReference>
<dbReference type="InterPro" id="IPR037185">
    <property type="entry name" value="EmrE-like"/>
</dbReference>
<evidence type="ECO:0000256" key="3">
    <source>
        <dbReference type="ARBA" id="ARBA00022692"/>
    </source>
</evidence>
<evidence type="ECO:0000256" key="2">
    <source>
        <dbReference type="ARBA" id="ARBA00007362"/>
    </source>
</evidence>
<dbReference type="RefSeq" id="WP_341839033.1">
    <property type="nucleotide sequence ID" value="NZ_CP149792.1"/>
</dbReference>
<feature type="transmembrane region" description="Helical" evidence="6">
    <location>
        <begin position="184"/>
        <end position="204"/>
    </location>
</feature>
<sequence length="291" mass="32234">MQNRRIQLIFAGVTFAFLWASAAAATKLGLGSVQPFVLFVPRFFLAAFIMLFVSHVLLKKRLPRGKEWKQVAIYGLFNVSLYLGIYVLGMTEVSAGLGALATATNPVFISLMSTFWLRKPLQPVTVLSLVLCLGGIGVAAWPLLADSYATPLGLGLVLGSMVTYSIGSLYFSASKWHDLHIFTINGWQTLFGGIFLLPVMIGWYDPMQNHFSMVWLLSMLWLVGPVSIVAVLLWLFLLKDNPVNASFWLFLCPVFGFAISAVLMHEPLSVYTFAGVMLVVAGLYLVQRKRK</sequence>
<feature type="transmembrane region" description="Helical" evidence="6">
    <location>
        <begin position="124"/>
        <end position="144"/>
    </location>
</feature>
<keyword evidence="4 6" id="KW-1133">Transmembrane helix</keyword>
<dbReference type="InterPro" id="IPR000620">
    <property type="entry name" value="EamA_dom"/>
</dbReference>
<dbReference type="PANTHER" id="PTHR32322:SF2">
    <property type="entry name" value="EAMA DOMAIN-CONTAINING PROTEIN"/>
    <property type="match status" value="1"/>
</dbReference>
<evidence type="ECO:0000259" key="7">
    <source>
        <dbReference type="Pfam" id="PF00892"/>
    </source>
</evidence>
<feature type="transmembrane region" description="Helical" evidence="6">
    <location>
        <begin position="150"/>
        <end position="172"/>
    </location>
</feature>
<dbReference type="Pfam" id="PF00892">
    <property type="entry name" value="EamA"/>
    <property type="match status" value="2"/>
</dbReference>
<feature type="transmembrane region" description="Helical" evidence="6">
    <location>
        <begin position="270"/>
        <end position="286"/>
    </location>
</feature>
<reference evidence="8 9" key="1">
    <citation type="submission" date="2024-03" db="EMBL/GenBank/DDBJ databases">
        <title>Chitinophaga caseinilytica sp. nov., a casein hydrolysing bacterium isolated from forest soil.</title>
        <authorList>
            <person name="Lee D.S."/>
            <person name="Han D.M."/>
            <person name="Baek J.H."/>
            <person name="Choi D.G."/>
            <person name="Jeon J.H."/>
            <person name="Jeon C.O."/>
        </authorList>
    </citation>
    <scope>NUCLEOTIDE SEQUENCE [LARGE SCALE GENOMIC DNA]</scope>
    <source>
        <strain evidence="8 9">KACC 19118</strain>
    </source>
</reference>
<proteinExistence type="inferred from homology"/>
<feature type="domain" description="EamA" evidence="7">
    <location>
        <begin position="153"/>
        <end position="286"/>
    </location>
</feature>
<feature type="transmembrane region" description="Helical" evidence="6">
    <location>
        <begin position="95"/>
        <end position="117"/>
    </location>
</feature>
<dbReference type="SUPFAM" id="SSF103481">
    <property type="entry name" value="Multidrug resistance efflux transporter EmrE"/>
    <property type="match status" value="2"/>
</dbReference>
<organism evidence="8 9">
    <name type="scientific">Chitinophaga caseinilytica</name>
    <dbReference type="NCBI Taxonomy" id="2267521"/>
    <lineage>
        <taxon>Bacteria</taxon>
        <taxon>Pseudomonadati</taxon>
        <taxon>Bacteroidota</taxon>
        <taxon>Chitinophagia</taxon>
        <taxon>Chitinophagales</taxon>
        <taxon>Chitinophagaceae</taxon>
        <taxon>Chitinophaga</taxon>
    </lineage>
</organism>
<keyword evidence="9" id="KW-1185">Reference proteome</keyword>
<protein>
    <submittedName>
        <fullName evidence="8">DMT family transporter</fullName>
    </submittedName>
</protein>
<comment type="similarity">
    <text evidence="2">Belongs to the EamA transporter family.</text>
</comment>
<dbReference type="Gene3D" id="1.10.3730.20">
    <property type="match status" value="1"/>
</dbReference>
<evidence type="ECO:0000313" key="9">
    <source>
        <dbReference type="Proteomes" id="UP001449657"/>
    </source>
</evidence>
<feature type="transmembrane region" description="Helical" evidence="6">
    <location>
        <begin position="71"/>
        <end position="89"/>
    </location>
</feature>
<dbReference type="Proteomes" id="UP001449657">
    <property type="component" value="Chromosome"/>
</dbReference>
<evidence type="ECO:0000256" key="6">
    <source>
        <dbReference type="SAM" id="Phobius"/>
    </source>
</evidence>
<keyword evidence="5 6" id="KW-0472">Membrane</keyword>
<evidence type="ECO:0000313" key="8">
    <source>
        <dbReference type="EMBL" id="WZN44243.1"/>
    </source>
</evidence>
<comment type="subcellular location">
    <subcellularLocation>
        <location evidence="1">Membrane</location>
        <topology evidence="1">Multi-pass membrane protein</topology>
    </subcellularLocation>
</comment>
<keyword evidence="3 6" id="KW-0812">Transmembrane</keyword>
<evidence type="ECO:0000256" key="5">
    <source>
        <dbReference type="ARBA" id="ARBA00023136"/>
    </source>
</evidence>